<comment type="pathway">
    <text evidence="2">Cell wall biogenesis; peptidoglycan biosynthesis.</text>
</comment>
<feature type="transmembrane region" description="Helical" evidence="21">
    <location>
        <begin position="229"/>
        <end position="250"/>
    </location>
</feature>
<evidence type="ECO:0000313" key="22">
    <source>
        <dbReference type="EMBL" id="OGD56526.1"/>
    </source>
</evidence>
<dbReference type="GO" id="GO:0009252">
    <property type="term" value="P:peptidoglycan biosynthetic process"/>
    <property type="evidence" value="ECO:0007669"/>
    <property type="project" value="UniProtKB-KW"/>
</dbReference>
<evidence type="ECO:0000256" key="9">
    <source>
        <dbReference type="ARBA" id="ARBA00022984"/>
    </source>
</evidence>
<keyword evidence="7 21" id="KW-0812">Transmembrane</keyword>
<comment type="similarity">
    <text evidence="16">Belongs to the SEDS family. FtsW subfamily.</text>
</comment>
<keyword evidence="13" id="KW-0961">Cell wall biogenesis/degradation</keyword>
<evidence type="ECO:0000256" key="7">
    <source>
        <dbReference type="ARBA" id="ARBA00022692"/>
    </source>
</evidence>
<dbReference type="AlphaFoldDB" id="A0A1F5DNC8"/>
<gene>
    <name evidence="22" type="ORF">A2V71_02525</name>
</gene>
<dbReference type="GO" id="GO:0032153">
    <property type="term" value="C:cell division site"/>
    <property type="evidence" value="ECO:0007669"/>
    <property type="project" value="TreeGrafter"/>
</dbReference>
<evidence type="ECO:0000256" key="12">
    <source>
        <dbReference type="ARBA" id="ARBA00023306"/>
    </source>
</evidence>
<dbReference type="Pfam" id="PF01098">
    <property type="entry name" value="FTSW_RODA_SPOVE"/>
    <property type="match status" value="1"/>
</dbReference>
<keyword evidence="10 21" id="KW-1133">Transmembrane helix</keyword>
<evidence type="ECO:0000256" key="11">
    <source>
        <dbReference type="ARBA" id="ARBA00023136"/>
    </source>
</evidence>
<feature type="transmembrane region" description="Helical" evidence="21">
    <location>
        <begin position="342"/>
        <end position="363"/>
    </location>
</feature>
<evidence type="ECO:0000256" key="20">
    <source>
        <dbReference type="ARBA" id="ARBA00049902"/>
    </source>
</evidence>
<reference evidence="22 23" key="1">
    <citation type="journal article" date="2016" name="Nat. Commun.">
        <title>Thousands of microbial genomes shed light on interconnected biogeochemical processes in an aquifer system.</title>
        <authorList>
            <person name="Anantharaman K."/>
            <person name="Brown C.T."/>
            <person name="Hug L.A."/>
            <person name="Sharon I."/>
            <person name="Castelle C.J."/>
            <person name="Probst A.J."/>
            <person name="Thomas B.C."/>
            <person name="Singh A."/>
            <person name="Wilkins M.J."/>
            <person name="Karaoz U."/>
            <person name="Brodie E.L."/>
            <person name="Williams K.H."/>
            <person name="Hubbard S.S."/>
            <person name="Banfield J.F."/>
        </authorList>
    </citation>
    <scope>NUCLEOTIDE SEQUENCE [LARGE SCALE GENOMIC DNA]</scope>
</reference>
<name>A0A1F5DNC8_9BACT</name>
<evidence type="ECO:0000256" key="8">
    <source>
        <dbReference type="ARBA" id="ARBA00022960"/>
    </source>
</evidence>
<keyword evidence="3" id="KW-1003">Cell membrane</keyword>
<evidence type="ECO:0000313" key="23">
    <source>
        <dbReference type="Proteomes" id="UP000178764"/>
    </source>
</evidence>
<sequence length="371" mass="40966">MRTLSQKTKRPDYIFALIILILSLFGIIMVASSSMVISQEKFGSNYYFAGRQALNLLIGIILMIVTYHIDYRFWKKNAFWMFLITITLLILVFVPGVGHKFGGAQRWIGFGPIMFQPAEIIKLTFLIYLAAWLEKKADNVKTFFTGFIPFFVLIGVIGFLIMKQPDFGTLTVIVATAAVMFFISGANIYHLCLGVGSLTVLAVILIKAAPYRLQRLLVFLNPSIDSQGAAYHINQALLAIGTGGLWGLGFGGSKQKYLYLPQVHTDSIFAIIAEEMGFIRASLVLLMFLCIGFRGYKIAKNAPDNFSKFLSIGITSWILIQAFINLASMLNLVPMTGVPLPFISFGGSSLIILLAATGIMLNISKHAGEKT</sequence>
<feature type="transmembrane region" description="Helical" evidence="21">
    <location>
        <begin position="79"/>
        <end position="98"/>
    </location>
</feature>
<evidence type="ECO:0000256" key="2">
    <source>
        <dbReference type="ARBA" id="ARBA00004752"/>
    </source>
</evidence>
<feature type="transmembrane region" description="Helical" evidence="21">
    <location>
        <begin position="12"/>
        <end position="37"/>
    </location>
</feature>
<feature type="transmembrane region" description="Helical" evidence="21">
    <location>
        <begin position="279"/>
        <end position="297"/>
    </location>
</feature>
<feature type="transmembrane region" description="Helical" evidence="21">
    <location>
        <begin position="143"/>
        <end position="161"/>
    </location>
</feature>
<dbReference type="Proteomes" id="UP000178764">
    <property type="component" value="Unassembled WGS sequence"/>
</dbReference>
<dbReference type="EMBL" id="MEZT01000019">
    <property type="protein sequence ID" value="OGD56526.1"/>
    <property type="molecule type" value="Genomic_DNA"/>
</dbReference>
<evidence type="ECO:0000256" key="17">
    <source>
        <dbReference type="ARBA" id="ARBA00041185"/>
    </source>
</evidence>
<dbReference type="GO" id="GO:0015648">
    <property type="term" value="F:lipid-linked peptidoglycan transporter activity"/>
    <property type="evidence" value="ECO:0007669"/>
    <property type="project" value="TreeGrafter"/>
</dbReference>
<proteinExistence type="inferred from homology"/>
<feature type="transmembrane region" description="Helical" evidence="21">
    <location>
        <begin position="309"/>
        <end position="330"/>
    </location>
</feature>
<keyword evidence="11 21" id="KW-0472">Membrane</keyword>
<keyword evidence="4 22" id="KW-0132">Cell division</keyword>
<dbReference type="GO" id="GO:0008360">
    <property type="term" value="P:regulation of cell shape"/>
    <property type="evidence" value="ECO:0007669"/>
    <property type="project" value="UniProtKB-KW"/>
</dbReference>
<dbReference type="GO" id="GO:0071555">
    <property type="term" value="P:cell wall organization"/>
    <property type="evidence" value="ECO:0007669"/>
    <property type="project" value="UniProtKB-KW"/>
</dbReference>
<dbReference type="InterPro" id="IPR013437">
    <property type="entry name" value="FtsW"/>
</dbReference>
<dbReference type="GO" id="GO:0051301">
    <property type="term" value="P:cell division"/>
    <property type="evidence" value="ECO:0007669"/>
    <property type="project" value="UniProtKB-KW"/>
</dbReference>
<evidence type="ECO:0000256" key="5">
    <source>
        <dbReference type="ARBA" id="ARBA00022676"/>
    </source>
</evidence>
<evidence type="ECO:0000256" key="1">
    <source>
        <dbReference type="ARBA" id="ARBA00004651"/>
    </source>
</evidence>
<evidence type="ECO:0000256" key="18">
    <source>
        <dbReference type="ARBA" id="ARBA00041418"/>
    </source>
</evidence>
<dbReference type="NCBIfam" id="TIGR02614">
    <property type="entry name" value="ftsW"/>
    <property type="match status" value="1"/>
</dbReference>
<organism evidence="22 23">
    <name type="scientific">Candidatus Berkelbacteria bacterium RBG_13_40_8</name>
    <dbReference type="NCBI Taxonomy" id="1797467"/>
    <lineage>
        <taxon>Bacteria</taxon>
        <taxon>Candidatus Berkelbacteria</taxon>
    </lineage>
</organism>
<evidence type="ECO:0000256" key="16">
    <source>
        <dbReference type="ARBA" id="ARBA00038053"/>
    </source>
</evidence>
<dbReference type="PANTHER" id="PTHR30474">
    <property type="entry name" value="CELL CYCLE PROTEIN"/>
    <property type="match status" value="1"/>
</dbReference>
<comment type="catalytic activity">
    <reaction evidence="20">
        <text>[GlcNAc-(1-&gt;4)-Mur2Ac(oyl-L-Ala-gamma-D-Glu-L-Lys-D-Ala-D-Ala)](n)-di-trans,octa-cis-undecaprenyl diphosphate + beta-D-GlcNAc-(1-&gt;4)-Mur2Ac(oyl-L-Ala-gamma-D-Glu-L-Lys-D-Ala-D-Ala)-di-trans,octa-cis-undecaprenyl diphosphate = [GlcNAc-(1-&gt;4)-Mur2Ac(oyl-L-Ala-gamma-D-Glu-L-Lys-D-Ala-D-Ala)](n+1)-di-trans,octa-cis-undecaprenyl diphosphate + di-trans,octa-cis-undecaprenyl diphosphate + H(+)</text>
        <dbReference type="Rhea" id="RHEA:23708"/>
        <dbReference type="Rhea" id="RHEA-COMP:9602"/>
        <dbReference type="Rhea" id="RHEA-COMP:9603"/>
        <dbReference type="ChEBI" id="CHEBI:15378"/>
        <dbReference type="ChEBI" id="CHEBI:58405"/>
        <dbReference type="ChEBI" id="CHEBI:60033"/>
        <dbReference type="ChEBI" id="CHEBI:78435"/>
        <dbReference type="EC" id="2.4.99.28"/>
    </reaction>
</comment>
<dbReference type="GO" id="GO:0008955">
    <property type="term" value="F:peptidoglycan glycosyltransferase activity"/>
    <property type="evidence" value="ECO:0007669"/>
    <property type="project" value="UniProtKB-EC"/>
</dbReference>
<protein>
    <recommendedName>
        <fullName evidence="17">Probable peptidoglycan glycosyltransferase FtsW</fullName>
        <ecNumber evidence="19">2.4.99.28</ecNumber>
    </recommendedName>
    <alternativeName>
        <fullName evidence="18">Cell division protein FtsW</fullName>
    </alternativeName>
    <alternativeName>
        <fullName evidence="15">Cell wall polymerase</fullName>
    </alternativeName>
    <alternativeName>
        <fullName evidence="14">Peptidoglycan polymerase</fullName>
    </alternativeName>
</protein>
<dbReference type="PANTHER" id="PTHR30474:SF2">
    <property type="entry name" value="PEPTIDOGLYCAN GLYCOSYLTRANSFERASE FTSW-RELATED"/>
    <property type="match status" value="1"/>
</dbReference>
<evidence type="ECO:0000256" key="14">
    <source>
        <dbReference type="ARBA" id="ARBA00032370"/>
    </source>
</evidence>
<keyword evidence="9" id="KW-0573">Peptidoglycan synthesis</keyword>
<feature type="transmembrane region" description="Helical" evidence="21">
    <location>
        <begin position="49"/>
        <end position="67"/>
    </location>
</feature>
<keyword evidence="8" id="KW-0133">Cell shape</keyword>
<dbReference type="GO" id="GO:0005886">
    <property type="term" value="C:plasma membrane"/>
    <property type="evidence" value="ECO:0007669"/>
    <property type="project" value="UniProtKB-SubCell"/>
</dbReference>
<comment type="subcellular location">
    <subcellularLocation>
        <location evidence="1">Cell membrane</location>
        <topology evidence="1">Multi-pass membrane protein</topology>
    </subcellularLocation>
</comment>
<evidence type="ECO:0000256" key="21">
    <source>
        <dbReference type="SAM" id="Phobius"/>
    </source>
</evidence>
<dbReference type="EC" id="2.4.99.28" evidence="19"/>
<evidence type="ECO:0000256" key="15">
    <source>
        <dbReference type="ARBA" id="ARBA00033270"/>
    </source>
</evidence>
<evidence type="ECO:0000256" key="4">
    <source>
        <dbReference type="ARBA" id="ARBA00022618"/>
    </source>
</evidence>
<evidence type="ECO:0000256" key="3">
    <source>
        <dbReference type="ARBA" id="ARBA00022475"/>
    </source>
</evidence>
<keyword evidence="5" id="KW-0328">Glycosyltransferase</keyword>
<keyword evidence="6" id="KW-0808">Transferase</keyword>
<feature type="transmembrane region" description="Helical" evidence="21">
    <location>
        <begin position="167"/>
        <end position="184"/>
    </location>
</feature>
<evidence type="ECO:0000256" key="19">
    <source>
        <dbReference type="ARBA" id="ARBA00044770"/>
    </source>
</evidence>
<comment type="caution">
    <text evidence="22">The sequence shown here is derived from an EMBL/GenBank/DDBJ whole genome shotgun (WGS) entry which is preliminary data.</text>
</comment>
<accession>A0A1F5DNC8</accession>
<evidence type="ECO:0000256" key="6">
    <source>
        <dbReference type="ARBA" id="ARBA00022679"/>
    </source>
</evidence>
<evidence type="ECO:0000256" key="10">
    <source>
        <dbReference type="ARBA" id="ARBA00022989"/>
    </source>
</evidence>
<dbReference type="InterPro" id="IPR001182">
    <property type="entry name" value="FtsW/RodA"/>
</dbReference>
<evidence type="ECO:0000256" key="13">
    <source>
        <dbReference type="ARBA" id="ARBA00023316"/>
    </source>
</evidence>
<keyword evidence="12" id="KW-0131">Cell cycle</keyword>
<feature type="transmembrane region" description="Helical" evidence="21">
    <location>
        <begin position="191"/>
        <end position="209"/>
    </location>
</feature>
<feature type="transmembrane region" description="Helical" evidence="21">
    <location>
        <begin position="110"/>
        <end position="131"/>
    </location>
</feature>